<reference evidence="2 3" key="2">
    <citation type="journal article" date="2008" name="Nature">
        <title>The Phaeodactylum genome reveals the evolutionary history of diatom genomes.</title>
        <authorList>
            <person name="Bowler C."/>
            <person name="Allen A.E."/>
            <person name="Badger J.H."/>
            <person name="Grimwood J."/>
            <person name="Jabbari K."/>
            <person name="Kuo A."/>
            <person name="Maheswari U."/>
            <person name="Martens C."/>
            <person name="Maumus F."/>
            <person name="Otillar R.P."/>
            <person name="Rayko E."/>
            <person name="Salamov A."/>
            <person name="Vandepoele K."/>
            <person name="Beszteri B."/>
            <person name="Gruber A."/>
            <person name="Heijde M."/>
            <person name="Katinka M."/>
            <person name="Mock T."/>
            <person name="Valentin K."/>
            <person name="Verret F."/>
            <person name="Berges J.A."/>
            <person name="Brownlee C."/>
            <person name="Cadoret J.P."/>
            <person name="Chiovitti A."/>
            <person name="Choi C.J."/>
            <person name="Coesel S."/>
            <person name="De Martino A."/>
            <person name="Detter J.C."/>
            <person name="Durkin C."/>
            <person name="Falciatore A."/>
            <person name="Fournet J."/>
            <person name="Haruta M."/>
            <person name="Huysman M.J."/>
            <person name="Jenkins B.D."/>
            <person name="Jiroutova K."/>
            <person name="Jorgensen R.E."/>
            <person name="Joubert Y."/>
            <person name="Kaplan A."/>
            <person name="Kroger N."/>
            <person name="Kroth P.G."/>
            <person name="La Roche J."/>
            <person name="Lindquist E."/>
            <person name="Lommer M."/>
            <person name="Martin-Jezequel V."/>
            <person name="Lopez P.J."/>
            <person name="Lucas S."/>
            <person name="Mangogna M."/>
            <person name="McGinnis K."/>
            <person name="Medlin L.K."/>
            <person name="Montsant A."/>
            <person name="Oudot-Le Secq M.P."/>
            <person name="Napoli C."/>
            <person name="Obornik M."/>
            <person name="Parker M.S."/>
            <person name="Petit J.L."/>
            <person name="Porcel B.M."/>
            <person name="Poulsen N."/>
            <person name="Robison M."/>
            <person name="Rychlewski L."/>
            <person name="Rynearson T.A."/>
            <person name="Schmutz J."/>
            <person name="Shapiro H."/>
            <person name="Siaut M."/>
            <person name="Stanley M."/>
            <person name="Sussman M.R."/>
            <person name="Taylor A.R."/>
            <person name="Vardi A."/>
            <person name="von Dassow P."/>
            <person name="Vyverman W."/>
            <person name="Willis A."/>
            <person name="Wyrwicz L.S."/>
            <person name="Rokhsar D.S."/>
            <person name="Weissenbach J."/>
            <person name="Armbrust E.V."/>
            <person name="Green B.R."/>
            <person name="Van de Peer Y."/>
            <person name="Grigoriev I.V."/>
        </authorList>
    </citation>
    <scope>NUCLEOTIDE SEQUENCE [LARGE SCALE GENOMIC DNA]</scope>
    <source>
        <strain evidence="2 3">CCMP1335</strain>
    </source>
</reference>
<dbReference type="RefSeq" id="XP_002291839.1">
    <property type="nucleotide sequence ID" value="XM_002291803.1"/>
</dbReference>
<dbReference type="HOGENOM" id="CLU_2730101_0_0_1"/>
<accession>B8C762</accession>
<evidence type="ECO:0000313" key="3">
    <source>
        <dbReference type="Proteomes" id="UP000001449"/>
    </source>
</evidence>
<dbReference type="GeneID" id="7452842"/>
<dbReference type="PaxDb" id="35128-Thaps35984"/>
<evidence type="ECO:0000259" key="1">
    <source>
        <dbReference type="PROSITE" id="PS51192"/>
    </source>
</evidence>
<dbReference type="STRING" id="35128.B8C762"/>
<dbReference type="eggNOG" id="KOG0920">
    <property type="taxonomic scope" value="Eukaryota"/>
</dbReference>
<dbReference type="PANTHER" id="PTHR18934:SF145">
    <property type="entry name" value="ATP-DEPENDENT RNA HELICASE DHX57-RELATED"/>
    <property type="match status" value="1"/>
</dbReference>
<dbReference type="SUPFAM" id="SSF52540">
    <property type="entry name" value="P-loop containing nucleoside triphosphate hydrolases"/>
    <property type="match status" value="1"/>
</dbReference>
<proteinExistence type="predicted"/>
<sequence>VIDEVHERSVDTDILCYLVRRLLASRPDLRLILMSATLAANMYQQYFGSHYPPIFVGARRFPIEEIYVEDLE</sequence>
<name>B8C762_THAPS</name>
<dbReference type="Proteomes" id="UP000001449">
    <property type="component" value="Chromosome 8"/>
</dbReference>
<dbReference type="Gene3D" id="3.40.50.300">
    <property type="entry name" value="P-loop containing nucleotide triphosphate hydrolases"/>
    <property type="match status" value="1"/>
</dbReference>
<dbReference type="OMA" id="LNICLHT"/>
<feature type="non-terminal residue" evidence="2">
    <location>
        <position position="1"/>
    </location>
</feature>
<dbReference type="InterPro" id="IPR014001">
    <property type="entry name" value="Helicase_ATP-bd"/>
</dbReference>
<feature type="domain" description="Helicase ATP-binding" evidence="1">
    <location>
        <begin position="1"/>
        <end position="56"/>
    </location>
</feature>
<protein>
    <recommendedName>
        <fullName evidence="1">Helicase ATP-binding domain-containing protein</fullName>
    </recommendedName>
</protein>
<dbReference type="KEGG" id="tps:THAPSDRAFT_35984"/>
<dbReference type="PROSITE" id="PS51192">
    <property type="entry name" value="HELICASE_ATP_BIND_1"/>
    <property type="match status" value="1"/>
</dbReference>
<dbReference type="EMBL" id="CM000644">
    <property type="protein sequence ID" value="EED90690.1"/>
    <property type="molecule type" value="Genomic_DNA"/>
</dbReference>
<dbReference type="InParanoid" id="B8C762"/>
<dbReference type="PANTHER" id="PTHR18934">
    <property type="entry name" value="ATP-DEPENDENT RNA HELICASE"/>
    <property type="match status" value="1"/>
</dbReference>
<keyword evidence="3" id="KW-1185">Reference proteome</keyword>
<evidence type="ECO:0000313" key="2">
    <source>
        <dbReference type="EMBL" id="EED90690.1"/>
    </source>
</evidence>
<dbReference type="AlphaFoldDB" id="B8C762"/>
<reference evidence="2 3" key="1">
    <citation type="journal article" date="2004" name="Science">
        <title>The genome of the diatom Thalassiosira pseudonana: ecology, evolution, and metabolism.</title>
        <authorList>
            <person name="Armbrust E.V."/>
            <person name="Berges J.A."/>
            <person name="Bowler C."/>
            <person name="Green B.R."/>
            <person name="Martinez D."/>
            <person name="Putnam N.H."/>
            <person name="Zhou S."/>
            <person name="Allen A.E."/>
            <person name="Apt K.E."/>
            <person name="Bechner M."/>
            <person name="Brzezinski M.A."/>
            <person name="Chaal B.K."/>
            <person name="Chiovitti A."/>
            <person name="Davis A.K."/>
            <person name="Demarest M.S."/>
            <person name="Detter J.C."/>
            <person name="Glavina T."/>
            <person name="Goodstein D."/>
            <person name="Hadi M.Z."/>
            <person name="Hellsten U."/>
            <person name="Hildebrand M."/>
            <person name="Jenkins B.D."/>
            <person name="Jurka J."/>
            <person name="Kapitonov V.V."/>
            <person name="Kroger N."/>
            <person name="Lau W.W."/>
            <person name="Lane T.W."/>
            <person name="Larimer F.W."/>
            <person name="Lippmeier J.C."/>
            <person name="Lucas S."/>
            <person name="Medina M."/>
            <person name="Montsant A."/>
            <person name="Obornik M."/>
            <person name="Parker M.S."/>
            <person name="Palenik B."/>
            <person name="Pazour G.J."/>
            <person name="Richardson P.M."/>
            <person name="Rynearson T.A."/>
            <person name="Saito M.A."/>
            <person name="Schwartz D.C."/>
            <person name="Thamatrakoln K."/>
            <person name="Valentin K."/>
            <person name="Vardi A."/>
            <person name="Wilkerson F.P."/>
            <person name="Rokhsar D.S."/>
        </authorList>
    </citation>
    <scope>NUCLEOTIDE SEQUENCE [LARGE SCALE GENOMIC DNA]</scope>
    <source>
        <strain evidence="2 3">CCMP1335</strain>
    </source>
</reference>
<organism evidence="2 3">
    <name type="scientific">Thalassiosira pseudonana</name>
    <name type="common">Marine diatom</name>
    <name type="synonym">Cyclotella nana</name>
    <dbReference type="NCBI Taxonomy" id="35128"/>
    <lineage>
        <taxon>Eukaryota</taxon>
        <taxon>Sar</taxon>
        <taxon>Stramenopiles</taxon>
        <taxon>Ochrophyta</taxon>
        <taxon>Bacillariophyta</taxon>
        <taxon>Coscinodiscophyceae</taxon>
        <taxon>Thalassiosirophycidae</taxon>
        <taxon>Thalassiosirales</taxon>
        <taxon>Thalassiosiraceae</taxon>
        <taxon>Thalassiosira</taxon>
    </lineage>
</organism>
<gene>
    <name evidence="2" type="ORF">THAPSDRAFT_35984</name>
</gene>
<dbReference type="InterPro" id="IPR027417">
    <property type="entry name" value="P-loop_NTPase"/>
</dbReference>
<feature type="non-terminal residue" evidence="2">
    <location>
        <position position="72"/>
    </location>
</feature>